<evidence type="ECO:0000256" key="7">
    <source>
        <dbReference type="SAM" id="MobiDB-lite"/>
    </source>
</evidence>
<evidence type="ECO:0000256" key="2">
    <source>
        <dbReference type="ARBA" id="ARBA00022630"/>
    </source>
</evidence>
<proteinExistence type="inferred from homology"/>
<dbReference type="Gene3D" id="3.90.660.50">
    <property type="match status" value="1"/>
</dbReference>
<dbReference type="InterPro" id="IPR052206">
    <property type="entry name" value="Retinol_saturase"/>
</dbReference>
<keyword evidence="3" id="KW-0732">Signal</keyword>
<dbReference type="Proteomes" id="UP001165082">
    <property type="component" value="Unassembled WGS sequence"/>
</dbReference>
<evidence type="ECO:0000256" key="6">
    <source>
        <dbReference type="ARBA" id="ARBA00023027"/>
    </source>
</evidence>
<comment type="similarity">
    <text evidence="1">Belongs to the carotenoid/retinoid oxidoreductase family. CrtISO subfamily.</text>
</comment>
<organism evidence="9 10">
    <name type="scientific">Triparma retinervis</name>
    <dbReference type="NCBI Taxonomy" id="2557542"/>
    <lineage>
        <taxon>Eukaryota</taxon>
        <taxon>Sar</taxon>
        <taxon>Stramenopiles</taxon>
        <taxon>Ochrophyta</taxon>
        <taxon>Bolidophyceae</taxon>
        <taxon>Parmales</taxon>
        <taxon>Triparmaceae</taxon>
        <taxon>Triparma</taxon>
    </lineage>
</organism>
<keyword evidence="10" id="KW-1185">Reference proteome</keyword>
<evidence type="ECO:0000256" key="4">
    <source>
        <dbReference type="ARBA" id="ARBA00022827"/>
    </source>
</evidence>
<sequence length="686" mass="76517">MLQLLSQILSSKYGLLIVSVNIVVTYYIFKFLAKWEPLFSKKDVDTLFSKLPGEGTQEPTDYGSHRGVKVRIGRKNVVGLGNLDMIVVGGGLSGLTLSSFMAQHGYKTLCLTSGQIAGGSVSSLEVKGYEFPVGWSRYEIGRAGRKMVDYVTGGGVEWGEVGDDVVFVGDERWDIPSNLEDCVAYFVKNFPGEEKGIREFFALVMRTGRVLKFWHLAKAFEGKVYRDWWMKMFKRFCGEGWLEGQTAKGVVESMVEDSTLRALLMYRLEASGGIIAWARLAQQWRDNFKPHMYPVGGPMVLAFHMCEVIRRSNGLVLTDAKVKALKFDDELDMGVSKSGKKRTGRCWGVSVKGNEVYSLRVVWAAGLRGLWETTEKKEWGKSDFASKLKYWRGEAVGTGADGNSNAPKRLDKDEEEEEEGVGDEPLVVEVGAGGIDLDDVQGIDKEAEEEKKEEKAGFVPKKKDPYGLSPAPATLILYLGYNLPPSKLPFTSSNVTLLQSDDIDGDLRRYDRNWNEAAIPRVEMYSPAMCDRRYGERWPDRTTLVVKCRTDYAMWADYKGVGNLSCNLEYIKLKEFFEKRLLKAVDKAYPGIKDQWHTKSLKTPVDHDSAHSVSTGSGDGMGHSPERYGSLSDFFAPSFLDVPGLFVAGKDAGGGGFEGGVWNGVMTGFSMSKKRAREFVWDYLQS</sequence>
<evidence type="ECO:0000256" key="3">
    <source>
        <dbReference type="ARBA" id="ARBA00022729"/>
    </source>
</evidence>
<gene>
    <name evidence="9" type="ORF">TrRE_jg12485</name>
</gene>
<name>A0A9W7C5V9_9STRA</name>
<comment type="caution">
    <text evidence="9">The sequence shown here is derived from an EMBL/GenBank/DDBJ whole genome shotgun (WGS) entry which is preliminary data.</text>
</comment>
<keyword evidence="2" id="KW-0285">Flavoprotein</keyword>
<evidence type="ECO:0000256" key="8">
    <source>
        <dbReference type="SAM" id="Phobius"/>
    </source>
</evidence>
<evidence type="ECO:0000313" key="10">
    <source>
        <dbReference type="Proteomes" id="UP001165082"/>
    </source>
</evidence>
<dbReference type="PANTHER" id="PTHR46091">
    <property type="entry name" value="BLR7054 PROTEIN"/>
    <property type="match status" value="1"/>
</dbReference>
<keyword evidence="6" id="KW-0520">NAD</keyword>
<dbReference type="OrthoDB" id="7777654at2759"/>
<keyword evidence="5" id="KW-0521">NADP</keyword>
<dbReference type="EMBL" id="BRXZ01000035">
    <property type="protein sequence ID" value="GMI03485.1"/>
    <property type="molecule type" value="Genomic_DNA"/>
</dbReference>
<keyword evidence="8" id="KW-0812">Transmembrane</keyword>
<evidence type="ECO:0000256" key="5">
    <source>
        <dbReference type="ARBA" id="ARBA00022857"/>
    </source>
</evidence>
<evidence type="ECO:0000256" key="1">
    <source>
        <dbReference type="ARBA" id="ARBA00005855"/>
    </source>
</evidence>
<reference evidence="9" key="1">
    <citation type="submission" date="2022-07" db="EMBL/GenBank/DDBJ databases">
        <title>Genome analysis of Parmales, a sister group of diatoms, reveals the evolutionary specialization of diatoms from phago-mixotrophs to photoautotrophs.</title>
        <authorList>
            <person name="Ban H."/>
            <person name="Sato S."/>
            <person name="Yoshikawa S."/>
            <person name="Kazumasa Y."/>
            <person name="Nakamura Y."/>
            <person name="Ichinomiya M."/>
            <person name="Saitoh K."/>
            <person name="Sato N."/>
            <person name="Blanc-Mathieu R."/>
            <person name="Endo H."/>
            <person name="Kuwata A."/>
            <person name="Ogata H."/>
        </authorList>
    </citation>
    <scope>NUCLEOTIDE SEQUENCE</scope>
</reference>
<feature type="region of interest" description="Disordered" evidence="7">
    <location>
        <begin position="398"/>
        <end position="425"/>
    </location>
</feature>
<keyword evidence="8" id="KW-0472">Membrane</keyword>
<protein>
    <submittedName>
        <fullName evidence="9">Uncharacterized protein</fullName>
    </submittedName>
</protein>
<dbReference type="AlphaFoldDB" id="A0A9W7C5V9"/>
<feature type="compositionally biased region" description="Acidic residues" evidence="7">
    <location>
        <begin position="413"/>
        <end position="422"/>
    </location>
</feature>
<evidence type="ECO:0000313" key="9">
    <source>
        <dbReference type="EMBL" id="GMI03485.1"/>
    </source>
</evidence>
<dbReference type="SUPFAM" id="SSF51905">
    <property type="entry name" value="FAD/NAD(P)-binding domain"/>
    <property type="match status" value="1"/>
</dbReference>
<dbReference type="PANTHER" id="PTHR46091:SF3">
    <property type="entry name" value="AMINE OXIDASE DOMAIN-CONTAINING PROTEIN"/>
    <property type="match status" value="1"/>
</dbReference>
<feature type="transmembrane region" description="Helical" evidence="8">
    <location>
        <begin position="12"/>
        <end position="29"/>
    </location>
</feature>
<keyword evidence="8" id="KW-1133">Transmembrane helix</keyword>
<dbReference type="Gene3D" id="3.50.50.60">
    <property type="entry name" value="FAD/NAD(P)-binding domain"/>
    <property type="match status" value="1"/>
</dbReference>
<keyword evidence="4" id="KW-0274">FAD</keyword>
<feature type="region of interest" description="Disordered" evidence="7">
    <location>
        <begin position="603"/>
        <end position="622"/>
    </location>
</feature>
<accession>A0A9W7C5V9</accession>
<dbReference type="Pfam" id="PF13450">
    <property type="entry name" value="NAD_binding_8"/>
    <property type="match status" value="1"/>
</dbReference>
<dbReference type="InterPro" id="IPR036188">
    <property type="entry name" value="FAD/NAD-bd_sf"/>
</dbReference>